<dbReference type="Proteomes" id="UP000179157">
    <property type="component" value="Unassembled WGS sequence"/>
</dbReference>
<protein>
    <submittedName>
        <fullName evidence="1">Uncharacterized protein</fullName>
    </submittedName>
</protein>
<organism evidence="1 2">
    <name type="scientific">Fraserbacteria sp. (strain RBG_16_55_9)</name>
    <dbReference type="NCBI Taxonomy" id="1817864"/>
    <lineage>
        <taxon>Bacteria</taxon>
        <taxon>Candidatus Fraseribacteriota</taxon>
    </lineage>
</organism>
<evidence type="ECO:0000313" key="2">
    <source>
        <dbReference type="Proteomes" id="UP000179157"/>
    </source>
</evidence>
<reference evidence="1 2" key="1">
    <citation type="journal article" date="2016" name="Nat. Commun.">
        <title>Thousands of microbial genomes shed light on interconnected biogeochemical processes in an aquifer system.</title>
        <authorList>
            <person name="Anantharaman K."/>
            <person name="Brown C.T."/>
            <person name="Hug L.A."/>
            <person name="Sharon I."/>
            <person name="Castelle C.J."/>
            <person name="Probst A.J."/>
            <person name="Thomas B.C."/>
            <person name="Singh A."/>
            <person name="Wilkins M.J."/>
            <person name="Karaoz U."/>
            <person name="Brodie E.L."/>
            <person name="Williams K.H."/>
            <person name="Hubbard S.S."/>
            <person name="Banfield J.F."/>
        </authorList>
    </citation>
    <scope>NUCLEOTIDE SEQUENCE [LARGE SCALE GENOMIC DNA]</scope>
    <source>
        <strain evidence="2">RBG_16_55_9</strain>
    </source>
</reference>
<dbReference type="Gene3D" id="2.30.30.100">
    <property type="match status" value="1"/>
</dbReference>
<dbReference type="AlphaFoldDB" id="A0A1F5UNJ5"/>
<evidence type="ECO:0000313" key="1">
    <source>
        <dbReference type="EMBL" id="OGF52716.1"/>
    </source>
</evidence>
<gene>
    <name evidence="1" type="ORF">A2Z21_08010</name>
</gene>
<accession>A0A1F5UNJ5</accession>
<proteinExistence type="predicted"/>
<dbReference type="EMBL" id="MFGX01000130">
    <property type="protein sequence ID" value="OGF52716.1"/>
    <property type="molecule type" value="Genomic_DNA"/>
</dbReference>
<name>A0A1F5UNJ5_FRAXR</name>
<sequence>MKRKVASVVLLLIFTLTILGLSTQIGNLIGKTVKITLIDDTTIEGTVTAESEDSITLESGMTQILIKRENIKTVELIVEIEQPPEKPISIETPSVVTPNYTIGFALGEWMALGYAAYSEDVMFGAWLFIGNHSDYYTGTVYDALAGNTKYDVVLQTSFWLYGVIIGSPRLHLFVGTGNAQIASTLTVSPFGIPVSDSARTLATGYFIGVQYSHPFTQSAAVNIMVGRITIPEFTLQLFEDIGAPPIGLSEELYIYSAGFSILF</sequence>
<comment type="caution">
    <text evidence="1">The sequence shown here is derived from an EMBL/GenBank/DDBJ whole genome shotgun (WGS) entry which is preliminary data.</text>
</comment>